<dbReference type="Proteomes" id="UP000624404">
    <property type="component" value="Unassembled WGS sequence"/>
</dbReference>
<evidence type="ECO:0000313" key="9">
    <source>
        <dbReference type="Proteomes" id="UP000624404"/>
    </source>
</evidence>
<reference evidence="8" key="1">
    <citation type="submission" date="2020-10" db="EMBL/GenBank/DDBJ databases">
        <authorList>
            <person name="Kusch S."/>
        </authorList>
    </citation>
    <scope>NUCLEOTIDE SEQUENCE</scope>
    <source>
        <strain evidence="8">SwB9</strain>
    </source>
</reference>
<keyword evidence="5" id="KW-0326">Glycosidase</keyword>
<organism evidence="8 9">
    <name type="scientific">Sclerotinia trifoliorum</name>
    <dbReference type="NCBI Taxonomy" id="28548"/>
    <lineage>
        <taxon>Eukaryota</taxon>
        <taxon>Fungi</taxon>
        <taxon>Dikarya</taxon>
        <taxon>Ascomycota</taxon>
        <taxon>Pezizomycotina</taxon>
        <taxon>Leotiomycetes</taxon>
        <taxon>Helotiales</taxon>
        <taxon>Sclerotiniaceae</taxon>
        <taxon>Sclerotinia</taxon>
    </lineage>
</organism>
<gene>
    <name evidence="8" type="ORF">SCLTRI_LOCUS6190</name>
</gene>
<feature type="chain" id="PRO_5034585441" description="endo-1,3(4)-beta-glucanase" evidence="6">
    <location>
        <begin position="25"/>
        <end position="333"/>
    </location>
</feature>
<evidence type="ECO:0000256" key="6">
    <source>
        <dbReference type="SAM" id="SignalP"/>
    </source>
</evidence>
<evidence type="ECO:0000256" key="5">
    <source>
        <dbReference type="ARBA" id="ARBA00023295"/>
    </source>
</evidence>
<dbReference type="SUPFAM" id="SSF49899">
    <property type="entry name" value="Concanavalin A-like lectins/glucanases"/>
    <property type="match status" value="1"/>
</dbReference>
<dbReference type="GO" id="GO:0009251">
    <property type="term" value="P:glucan catabolic process"/>
    <property type="evidence" value="ECO:0007669"/>
    <property type="project" value="TreeGrafter"/>
</dbReference>
<dbReference type="InterPro" id="IPR000757">
    <property type="entry name" value="Beta-glucanase-like"/>
</dbReference>
<evidence type="ECO:0000256" key="3">
    <source>
        <dbReference type="ARBA" id="ARBA00012599"/>
    </source>
</evidence>
<comment type="similarity">
    <text evidence="2">Belongs to the glycosyl hydrolase 16 family.</text>
</comment>
<proteinExistence type="inferred from homology"/>
<dbReference type="AlphaFoldDB" id="A0A8H2VYE1"/>
<dbReference type="EC" id="3.2.1.6" evidence="3"/>
<dbReference type="CDD" id="cd02181">
    <property type="entry name" value="GH16_fungal_Lam16A_glucanase"/>
    <property type="match status" value="1"/>
</dbReference>
<dbReference type="Pfam" id="PF26113">
    <property type="entry name" value="GH16_XgeA"/>
    <property type="match status" value="1"/>
</dbReference>
<dbReference type="PANTHER" id="PTHR10963">
    <property type="entry name" value="GLYCOSYL HYDROLASE-RELATED"/>
    <property type="match status" value="1"/>
</dbReference>
<keyword evidence="4" id="KW-0378">Hydrolase</keyword>
<dbReference type="FunFam" id="2.60.120.200:FF:000114">
    <property type="entry name" value="Probable endo-1,3(4)-beta-glucanase NFIA_089530"/>
    <property type="match status" value="1"/>
</dbReference>
<evidence type="ECO:0000259" key="7">
    <source>
        <dbReference type="PROSITE" id="PS51762"/>
    </source>
</evidence>
<dbReference type="EMBL" id="CAJHIA010000019">
    <property type="protein sequence ID" value="CAD6446406.1"/>
    <property type="molecule type" value="Genomic_DNA"/>
</dbReference>
<dbReference type="GO" id="GO:0052861">
    <property type="term" value="F:endo-1,3(4)-beta-glucanase activity"/>
    <property type="evidence" value="ECO:0007669"/>
    <property type="project" value="UniProtKB-EC"/>
</dbReference>
<evidence type="ECO:0000256" key="2">
    <source>
        <dbReference type="ARBA" id="ARBA00006865"/>
    </source>
</evidence>
<dbReference type="PROSITE" id="PS51762">
    <property type="entry name" value="GH16_2"/>
    <property type="match status" value="1"/>
</dbReference>
<dbReference type="OrthoDB" id="192832at2759"/>
<dbReference type="Gene3D" id="2.60.120.200">
    <property type="match status" value="1"/>
</dbReference>
<feature type="signal peptide" evidence="6">
    <location>
        <begin position="1"/>
        <end position="24"/>
    </location>
</feature>
<name>A0A8H2VYE1_9HELO</name>
<evidence type="ECO:0000313" key="8">
    <source>
        <dbReference type="EMBL" id="CAD6446406.1"/>
    </source>
</evidence>
<accession>A0A8H2VYE1</accession>
<comment type="catalytic activity">
    <reaction evidence="1">
        <text>Endohydrolysis of (1-&gt;3)- or (1-&gt;4)-linkages in beta-D-glucans when the glucose residue whose reducing group is involved in the linkage to be hydrolyzed is itself substituted at C-3.</text>
        <dbReference type="EC" id="3.2.1.6"/>
    </reaction>
</comment>
<comment type="caution">
    <text evidence="8">The sequence shown here is derived from an EMBL/GenBank/DDBJ whole genome shotgun (WGS) entry which is preliminary data.</text>
</comment>
<evidence type="ECO:0000256" key="1">
    <source>
        <dbReference type="ARBA" id="ARBA00000124"/>
    </source>
</evidence>
<evidence type="ECO:0000256" key="4">
    <source>
        <dbReference type="ARBA" id="ARBA00022801"/>
    </source>
</evidence>
<feature type="domain" description="GH16" evidence="7">
    <location>
        <begin position="32"/>
        <end position="299"/>
    </location>
</feature>
<dbReference type="InterPro" id="IPR013320">
    <property type="entry name" value="ConA-like_dom_sf"/>
</dbReference>
<protein>
    <recommendedName>
        <fullName evidence="3">endo-1,3(4)-beta-glucanase</fullName>
        <ecNumber evidence="3">3.2.1.6</ecNumber>
    </recommendedName>
</protein>
<keyword evidence="9" id="KW-1185">Reference proteome</keyword>
<keyword evidence="6" id="KW-0732">Signal</keyword>
<dbReference type="PANTHER" id="PTHR10963:SF24">
    <property type="entry name" value="GLYCOSIDASE C21B10.07-RELATED"/>
    <property type="match status" value="1"/>
</dbReference>
<dbReference type="InterPro" id="IPR050546">
    <property type="entry name" value="Glycosyl_Hydrlase_16"/>
</dbReference>
<sequence>MYSKSTIFYRTLLLSLPLTITALATNFQGTYQQYATATYHLKDTYNSKNFFSAFSFFTGEDPTHGYVSYQSQSAASAQGLINTNNGQVYLGVDSKTVNPAAGRASVRLSSNKSYNHGLFIADIAHMPDSRCGVWPAFWMTAAGANWPYGGEIDVIEGVNLAGTDSITLHTAPGCVINTAGSQPGITPSDSNCNSNNGYNGCGVATNKPNSYGTGFNNVGGGVYAMQWESSGIYVWFWPRGSVPADITAGNPVTGNWGLPVVAFNGGSGCNIDSFFKDQSIIFDTTFCGDWAGAVWSSGNCASLSNTCNAFVGQNPGEFQQAYWAINSIKVYQL</sequence>